<reference evidence="4" key="1">
    <citation type="submission" date="2016-06" db="UniProtKB">
        <authorList>
            <consortium name="WormBaseParasite"/>
        </authorList>
    </citation>
    <scope>IDENTIFICATION</scope>
</reference>
<evidence type="ECO:0000313" key="4">
    <source>
        <dbReference type="WBParaSite" id="TCNE_0001613801-mRNA-1"/>
    </source>
</evidence>
<organism evidence="3 4">
    <name type="scientific">Toxocara canis</name>
    <name type="common">Canine roundworm</name>
    <dbReference type="NCBI Taxonomy" id="6265"/>
    <lineage>
        <taxon>Eukaryota</taxon>
        <taxon>Metazoa</taxon>
        <taxon>Ecdysozoa</taxon>
        <taxon>Nematoda</taxon>
        <taxon>Chromadorea</taxon>
        <taxon>Rhabditida</taxon>
        <taxon>Spirurina</taxon>
        <taxon>Ascaridomorpha</taxon>
        <taxon>Ascaridoidea</taxon>
        <taxon>Toxocaridae</taxon>
        <taxon>Toxocara</taxon>
    </lineage>
</organism>
<dbReference type="Proteomes" id="UP000050794">
    <property type="component" value="Unassembled WGS sequence"/>
</dbReference>
<reference evidence="2 3" key="2">
    <citation type="submission" date="2018-11" db="EMBL/GenBank/DDBJ databases">
        <authorList>
            <consortium name="Pathogen Informatics"/>
        </authorList>
    </citation>
    <scope>NUCLEOTIDE SEQUENCE [LARGE SCALE GENOMIC DNA]</scope>
</reference>
<dbReference type="EMBL" id="UYWY01023355">
    <property type="protein sequence ID" value="VDM47458.1"/>
    <property type="molecule type" value="Genomic_DNA"/>
</dbReference>
<sequence length="198" mass="21995">MSDALESLPHRNEQASVQKVTELSDTGSASVAETEIANASLGNSNIQYLCGTDITLQWLHRKLMEALGADEPLPHWIAERVDTPSHNKVQRSKVLKVTFGWENARMPASVILKMPMRVQDEESGAVDEEQNRLINSMFKRRKHSTESSCGVIVMEDLGENGQRGNMKDGLTVDSAKDLLRNLAIIHAKSILSGRTLRF</sequence>
<protein>
    <submittedName>
        <fullName evidence="4">MRP-S28 domain-containing protein</fullName>
    </submittedName>
</protein>
<dbReference type="AlphaFoldDB" id="A0A183V5W7"/>
<proteinExistence type="predicted"/>
<dbReference type="WBParaSite" id="TCNE_0001613801-mRNA-1">
    <property type="protein sequence ID" value="TCNE_0001613801-mRNA-1"/>
    <property type="gene ID" value="TCNE_0001613801"/>
</dbReference>
<gene>
    <name evidence="2" type="ORF">TCNE_LOCUS16137</name>
</gene>
<evidence type="ECO:0000313" key="3">
    <source>
        <dbReference type="Proteomes" id="UP000050794"/>
    </source>
</evidence>
<evidence type="ECO:0000313" key="2">
    <source>
        <dbReference type="EMBL" id="VDM47458.1"/>
    </source>
</evidence>
<name>A0A183V5W7_TOXCA</name>
<accession>A0A183V5W7</accession>
<evidence type="ECO:0000256" key="1">
    <source>
        <dbReference type="SAM" id="MobiDB-lite"/>
    </source>
</evidence>
<feature type="compositionally biased region" description="Polar residues" evidence="1">
    <location>
        <begin position="14"/>
        <end position="27"/>
    </location>
</feature>
<keyword evidence="3" id="KW-1185">Reference proteome</keyword>
<feature type="region of interest" description="Disordered" evidence="1">
    <location>
        <begin position="1"/>
        <end position="27"/>
    </location>
</feature>